<dbReference type="PANTHER" id="PTHR14096:SF27">
    <property type="entry name" value="APOLIPOPROTEIN L2"/>
    <property type="match status" value="1"/>
</dbReference>
<evidence type="ECO:0000313" key="3">
    <source>
        <dbReference type="EMBL" id="KAF6451606.1"/>
    </source>
</evidence>
<feature type="coiled-coil region" evidence="2">
    <location>
        <begin position="306"/>
        <end position="340"/>
    </location>
</feature>
<name>A0A7J8FVC2_MOLMO</name>
<gene>
    <name evidence="3" type="ORF">HJG59_000862</name>
</gene>
<reference evidence="3 4" key="1">
    <citation type="journal article" date="2020" name="Nature">
        <title>Six reference-quality genomes reveal evolution of bat adaptations.</title>
        <authorList>
            <person name="Jebb D."/>
            <person name="Huang Z."/>
            <person name="Pippel M."/>
            <person name="Hughes G.M."/>
            <person name="Lavrichenko K."/>
            <person name="Devanna P."/>
            <person name="Winkler S."/>
            <person name="Jermiin L.S."/>
            <person name="Skirmuntt E.C."/>
            <person name="Katzourakis A."/>
            <person name="Burkitt-Gray L."/>
            <person name="Ray D.A."/>
            <person name="Sullivan K.A.M."/>
            <person name="Roscito J.G."/>
            <person name="Kirilenko B.M."/>
            <person name="Davalos L.M."/>
            <person name="Corthals A.P."/>
            <person name="Power M.L."/>
            <person name="Jones G."/>
            <person name="Ransome R.D."/>
            <person name="Dechmann D.K.N."/>
            <person name="Locatelli A.G."/>
            <person name="Puechmaille S.J."/>
            <person name="Fedrigo O."/>
            <person name="Jarvis E.D."/>
            <person name="Hiller M."/>
            <person name="Vernes S.C."/>
            <person name="Myers E.W."/>
            <person name="Teeling E.C."/>
        </authorList>
    </citation>
    <scope>NUCLEOTIDE SEQUENCE [LARGE SCALE GENOMIC DNA]</scope>
    <source>
        <strain evidence="3">MMolMol1</strain>
        <tissue evidence="3">Muscle</tissue>
    </source>
</reference>
<dbReference type="GO" id="GO:0005576">
    <property type="term" value="C:extracellular region"/>
    <property type="evidence" value="ECO:0007669"/>
    <property type="project" value="InterPro"/>
</dbReference>
<dbReference type="Pfam" id="PF05461">
    <property type="entry name" value="ApoL"/>
    <property type="match status" value="1"/>
</dbReference>
<keyword evidence="4" id="KW-1185">Reference proteome</keyword>
<keyword evidence="2" id="KW-0175">Coiled coil</keyword>
<keyword evidence="3" id="KW-0449">Lipoprotein</keyword>
<proteinExistence type="inferred from homology"/>
<dbReference type="AlphaFoldDB" id="A0A7J8FVC2"/>
<evidence type="ECO:0000313" key="4">
    <source>
        <dbReference type="Proteomes" id="UP000550707"/>
    </source>
</evidence>
<dbReference type="FunCoup" id="A0A7J8FVC2">
    <property type="interactions" value="33"/>
</dbReference>
<dbReference type="GO" id="GO:0016020">
    <property type="term" value="C:membrane"/>
    <property type="evidence" value="ECO:0007669"/>
    <property type="project" value="TreeGrafter"/>
</dbReference>
<dbReference type="InParanoid" id="A0A7J8FVC2"/>
<comment type="caution">
    <text evidence="3">The sequence shown here is derived from an EMBL/GenBank/DDBJ whole genome shotgun (WGS) entry which is preliminary data.</text>
</comment>
<protein>
    <submittedName>
        <fullName evidence="3">Apolipoprotein L3</fullName>
    </submittedName>
</protein>
<evidence type="ECO:0000256" key="2">
    <source>
        <dbReference type="SAM" id="Coils"/>
    </source>
</evidence>
<dbReference type="GO" id="GO:0006869">
    <property type="term" value="P:lipid transport"/>
    <property type="evidence" value="ECO:0007669"/>
    <property type="project" value="InterPro"/>
</dbReference>
<evidence type="ECO:0000256" key="1">
    <source>
        <dbReference type="ARBA" id="ARBA00010090"/>
    </source>
</evidence>
<dbReference type="PANTHER" id="PTHR14096">
    <property type="entry name" value="APOLIPOPROTEIN L"/>
    <property type="match status" value="1"/>
</dbReference>
<dbReference type="Proteomes" id="UP000550707">
    <property type="component" value="Unassembled WGS sequence"/>
</dbReference>
<sequence length="343" mass="37155">MASDADELSPSESKAFLYAIEFLMDPRDTEKLQQLLNEETWGGLVAAVSLSRDEADELYADLSRLKRLMATEDRDMPSKDQLHREQFLSEFRQVQQKLEERIGMLYALADQVDKMHRDCTISKVVATSTNVVSGILTIVGLSLAPVTAGASLVLLGTGLGLGVAASVTHVSTSIVEHSKNVSAKATARRLVSGDMDSEKVVTEVLRFSTPHVASLAKKCVASLLALVSNVRALKLAKSNPVLAAQANLFMKTGVATTWSSEQLQKAFGGTALAMTKGARVFGAATAGLFLLLDAIYLVKESVHLHKGAKAQSAKDLREQARELESKLKNLSNIHKILQEERIP</sequence>
<comment type="similarity">
    <text evidence="1">Belongs to the apolipoprotein L family.</text>
</comment>
<dbReference type="GO" id="GO:0008289">
    <property type="term" value="F:lipid binding"/>
    <property type="evidence" value="ECO:0007669"/>
    <property type="project" value="InterPro"/>
</dbReference>
<accession>A0A7J8FVC2</accession>
<dbReference type="EMBL" id="JACASF010000010">
    <property type="protein sequence ID" value="KAF6451606.1"/>
    <property type="molecule type" value="Genomic_DNA"/>
</dbReference>
<dbReference type="GO" id="GO:0042157">
    <property type="term" value="P:lipoprotein metabolic process"/>
    <property type="evidence" value="ECO:0007669"/>
    <property type="project" value="InterPro"/>
</dbReference>
<organism evidence="3 4">
    <name type="scientific">Molossus molossus</name>
    <name type="common">Pallas' mastiff bat</name>
    <name type="synonym">Vespertilio molossus</name>
    <dbReference type="NCBI Taxonomy" id="27622"/>
    <lineage>
        <taxon>Eukaryota</taxon>
        <taxon>Metazoa</taxon>
        <taxon>Chordata</taxon>
        <taxon>Craniata</taxon>
        <taxon>Vertebrata</taxon>
        <taxon>Euteleostomi</taxon>
        <taxon>Mammalia</taxon>
        <taxon>Eutheria</taxon>
        <taxon>Laurasiatheria</taxon>
        <taxon>Chiroptera</taxon>
        <taxon>Yangochiroptera</taxon>
        <taxon>Molossidae</taxon>
        <taxon>Molossus</taxon>
    </lineage>
</organism>
<dbReference type="InterPro" id="IPR008405">
    <property type="entry name" value="ApoL"/>
</dbReference>